<sequence>MKKIISFLFVLFVAVSANAQFREGTKYVNASLSNLGFSYSKADRFRFGLQLDAGYYIADRWMVHANAGYQHTKAVDDLFVGAGLRYNITQNGLYLGAGAELAHHTKGSTDLYIPAEVGYTFFLNRYLTIEPAVYYKMSLSHFGDNSTAGVRIGLGYYF</sequence>
<proteinExistence type="predicted"/>
<dbReference type="SUPFAM" id="SSF56935">
    <property type="entry name" value="Porins"/>
    <property type="match status" value="1"/>
</dbReference>
<comment type="caution">
    <text evidence="2">The sequence shown here is derived from an EMBL/GenBank/DDBJ whole genome shotgun (WGS) entry which is preliminary data.</text>
</comment>
<name>A0A7W5XXK1_9BACT</name>
<evidence type="ECO:0000313" key="2">
    <source>
        <dbReference type="EMBL" id="MBB3702443.1"/>
    </source>
</evidence>
<protein>
    <submittedName>
        <fullName evidence="2">Opacity protein-like surface antigen</fullName>
    </submittedName>
</protein>
<gene>
    <name evidence="2" type="ORF">FHS60_000901</name>
</gene>
<accession>A0A7W5XXK1</accession>
<feature type="signal peptide" evidence="1">
    <location>
        <begin position="1"/>
        <end position="19"/>
    </location>
</feature>
<dbReference type="AlphaFoldDB" id="A0A7W5XXK1"/>
<feature type="chain" id="PRO_5031196749" evidence="1">
    <location>
        <begin position="20"/>
        <end position="158"/>
    </location>
</feature>
<keyword evidence="1" id="KW-0732">Signal</keyword>
<dbReference type="RefSeq" id="WP_183695439.1">
    <property type="nucleotide sequence ID" value="NZ_JACICA010000003.1"/>
</dbReference>
<dbReference type="Proteomes" id="UP000541425">
    <property type="component" value="Unassembled WGS sequence"/>
</dbReference>
<evidence type="ECO:0000256" key="1">
    <source>
        <dbReference type="SAM" id="SignalP"/>
    </source>
</evidence>
<reference evidence="2 3" key="1">
    <citation type="submission" date="2020-08" db="EMBL/GenBank/DDBJ databases">
        <title>Genomic Encyclopedia of Type Strains, Phase IV (KMG-IV): sequencing the most valuable type-strain genomes for metagenomic binning, comparative biology and taxonomic classification.</title>
        <authorList>
            <person name="Goeker M."/>
        </authorList>
    </citation>
    <scope>NUCLEOTIDE SEQUENCE [LARGE SCALE GENOMIC DNA]</scope>
    <source>
        <strain evidence="2 3">DSM 22548</strain>
    </source>
</reference>
<dbReference type="EMBL" id="JACICA010000003">
    <property type="protein sequence ID" value="MBB3702443.1"/>
    <property type="molecule type" value="Genomic_DNA"/>
</dbReference>
<evidence type="ECO:0000313" key="3">
    <source>
        <dbReference type="Proteomes" id="UP000541425"/>
    </source>
</evidence>
<organism evidence="2 3">
    <name type="scientific">Alloprevotella rava</name>
    <dbReference type="NCBI Taxonomy" id="671218"/>
    <lineage>
        <taxon>Bacteria</taxon>
        <taxon>Pseudomonadati</taxon>
        <taxon>Bacteroidota</taxon>
        <taxon>Bacteroidia</taxon>
        <taxon>Bacteroidales</taxon>
        <taxon>Prevotellaceae</taxon>
        <taxon>Alloprevotella</taxon>
    </lineage>
</organism>